<dbReference type="GO" id="GO:0005524">
    <property type="term" value="F:ATP binding"/>
    <property type="evidence" value="ECO:0007669"/>
    <property type="project" value="UniProtKB-UniRule"/>
</dbReference>
<comment type="caution">
    <text evidence="9">The sequence shown here is derived from an EMBL/GenBank/DDBJ whole genome shotgun (WGS) entry which is preliminary data.</text>
</comment>
<gene>
    <name evidence="6" type="primary">tilS</name>
    <name evidence="9" type="ORF">B7Y86_01505</name>
</gene>
<evidence type="ECO:0000256" key="6">
    <source>
        <dbReference type="HAMAP-Rule" id="MF_01161"/>
    </source>
</evidence>
<keyword evidence="6" id="KW-0963">Cytoplasm</keyword>
<dbReference type="PANTHER" id="PTHR43033:SF1">
    <property type="entry name" value="TRNA(ILE)-LYSIDINE SYNTHASE-RELATED"/>
    <property type="match status" value="1"/>
</dbReference>
<dbReference type="Gene3D" id="3.40.50.620">
    <property type="entry name" value="HUPs"/>
    <property type="match status" value="1"/>
</dbReference>
<dbReference type="AlphaFoldDB" id="A0A258HQP8"/>
<keyword evidence="2 6" id="KW-0819">tRNA processing</keyword>
<dbReference type="GO" id="GO:0005737">
    <property type="term" value="C:cytoplasm"/>
    <property type="evidence" value="ECO:0007669"/>
    <property type="project" value="UniProtKB-SubCell"/>
</dbReference>
<evidence type="ECO:0000256" key="4">
    <source>
        <dbReference type="ARBA" id="ARBA00022840"/>
    </source>
</evidence>
<feature type="binding site" evidence="6">
    <location>
        <begin position="26"/>
        <end position="31"/>
    </location>
    <ligand>
        <name>ATP</name>
        <dbReference type="ChEBI" id="CHEBI:30616"/>
    </ligand>
</feature>
<dbReference type="CDD" id="cd01992">
    <property type="entry name" value="TilS_N"/>
    <property type="match status" value="1"/>
</dbReference>
<feature type="region of interest" description="Disordered" evidence="7">
    <location>
        <begin position="216"/>
        <end position="236"/>
    </location>
</feature>
<dbReference type="GO" id="GO:0032267">
    <property type="term" value="F:tRNA(Ile)-lysidine synthase activity"/>
    <property type="evidence" value="ECO:0007669"/>
    <property type="project" value="UniProtKB-EC"/>
</dbReference>
<dbReference type="InterPro" id="IPR014729">
    <property type="entry name" value="Rossmann-like_a/b/a_fold"/>
</dbReference>
<dbReference type="Pfam" id="PF01171">
    <property type="entry name" value="ATP_bind_3"/>
    <property type="match status" value="1"/>
</dbReference>
<evidence type="ECO:0000256" key="3">
    <source>
        <dbReference type="ARBA" id="ARBA00022741"/>
    </source>
</evidence>
<keyword evidence="4 6" id="KW-0067">ATP-binding</keyword>
<comment type="domain">
    <text evidence="6">The N-terminal region contains the highly conserved SGGXDS motif, predicted to be a P-loop motif involved in ATP binding.</text>
</comment>
<dbReference type="PANTHER" id="PTHR43033">
    <property type="entry name" value="TRNA(ILE)-LYSIDINE SYNTHASE-RELATED"/>
    <property type="match status" value="1"/>
</dbReference>
<sequence>MEGRVAARLEARLQKDVDHPLALALSGGGDSMALLRIAAAWARASGRRLLAITVDHRLNPDSRDWSRRCEAAARASGADWIERRWEGAKPSTGLPAAARRARHGLIAEAAREAGAKVVLFAHTADDIAEGDWMRARGSTLGRLREWSPSPAWPEGRGLMLLRPMLGEGREALRAILRQAGEDWIEDPGNAVFGRGRARAALTPFPEGEGLRLAGRSDAQAERVRGPVRPGEGLAPQPFAQDRRQAVVRSIPLPLGEGFVVDRSTPSAALAAALLCASGNETPPRGDRLEALAGRLASGEDFIATLAGARVEALGETVIVGREAGEMRRRPAAEIALHPGVSVVWDGRYEITGREPGWIATAALGRLNVLSKADRAIVNAVPAWARAALPVLIRDGGGAPVLAWRKAEVRTLGPRRLSLARWASSGETTQESDLAGTIHGETPPPDLF</sequence>
<proteinExistence type="inferred from homology"/>
<comment type="subcellular location">
    <subcellularLocation>
        <location evidence="6">Cytoplasm</location>
    </subcellularLocation>
</comment>
<keyword evidence="3 6" id="KW-0547">Nucleotide-binding</keyword>
<dbReference type="EMBL" id="NCEQ01000001">
    <property type="protein sequence ID" value="OYX59196.1"/>
    <property type="molecule type" value="Genomic_DNA"/>
</dbReference>
<dbReference type="InterPro" id="IPR012795">
    <property type="entry name" value="tRNA_Ile_lys_synt_N"/>
</dbReference>
<name>A0A258HQP8_9CAUL</name>
<organism evidence="9 10">
    <name type="scientific">Brevundimonas subvibrioides</name>
    <dbReference type="NCBI Taxonomy" id="74313"/>
    <lineage>
        <taxon>Bacteria</taxon>
        <taxon>Pseudomonadati</taxon>
        <taxon>Pseudomonadota</taxon>
        <taxon>Alphaproteobacteria</taxon>
        <taxon>Caulobacterales</taxon>
        <taxon>Caulobacteraceae</taxon>
        <taxon>Brevundimonas</taxon>
    </lineage>
</organism>
<reference evidence="9 10" key="1">
    <citation type="submission" date="2017-03" db="EMBL/GenBank/DDBJ databases">
        <title>Lifting the veil on microbial sulfur biogeochemistry in mining wastewaters.</title>
        <authorList>
            <person name="Kantor R.S."/>
            <person name="Colenbrander Nelson T."/>
            <person name="Marshall S."/>
            <person name="Bennett D."/>
            <person name="Apte S."/>
            <person name="Camacho D."/>
            <person name="Thomas B.C."/>
            <person name="Warren L.A."/>
            <person name="Banfield J.F."/>
        </authorList>
    </citation>
    <scope>NUCLEOTIDE SEQUENCE [LARGE SCALE GENOMIC DNA]</scope>
    <source>
        <strain evidence="9">32-68-21</strain>
    </source>
</reference>
<evidence type="ECO:0000256" key="1">
    <source>
        <dbReference type="ARBA" id="ARBA00022598"/>
    </source>
</evidence>
<protein>
    <recommendedName>
        <fullName evidence="6">tRNA(Ile)-lysidine synthase</fullName>
        <ecNumber evidence="6">6.3.4.19</ecNumber>
    </recommendedName>
    <alternativeName>
        <fullName evidence="6">tRNA(Ile)-2-lysyl-cytidine synthase</fullName>
    </alternativeName>
    <alternativeName>
        <fullName evidence="6">tRNA(Ile)-lysidine synthetase</fullName>
    </alternativeName>
</protein>
<comment type="function">
    <text evidence="6">Ligates lysine onto the cytidine present at position 34 of the AUA codon-specific tRNA(Ile) that contains the anticodon CAU, in an ATP-dependent manner. Cytidine is converted to lysidine, thus changing the amino acid specificity of the tRNA from methionine to isoleucine.</text>
</comment>
<dbReference type="GO" id="GO:0006400">
    <property type="term" value="P:tRNA modification"/>
    <property type="evidence" value="ECO:0007669"/>
    <property type="project" value="UniProtKB-UniRule"/>
</dbReference>
<dbReference type="EC" id="6.3.4.19" evidence="6"/>
<dbReference type="SUPFAM" id="SSF52402">
    <property type="entry name" value="Adenine nucleotide alpha hydrolases-like"/>
    <property type="match status" value="1"/>
</dbReference>
<evidence type="ECO:0000256" key="7">
    <source>
        <dbReference type="SAM" id="MobiDB-lite"/>
    </source>
</evidence>
<dbReference type="InterPro" id="IPR012094">
    <property type="entry name" value="tRNA_Ile_lys_synt"/>
</dbReference>
<comment type="similarity">
    <text evidence="6">Belongs to the tRNA(Ile)-lysidine synthase family.</text>
</comment>
<evidence type="ECO:0000313" key="10">
    <source>
        <dbReference type="Proteomes" id="UP000216147"/>
    </source>
</evidence>
<dbReference type="InterPro" id="IPR011063">
    <property type="entry name" value="TilS/TtcA_N"/>
</dbReference>
<accession>A0A258HQP8</accession>
<feature type="domain" description="tRNA(Ile)-lysidine/2-thiocytidine synthase N-terminal" evidence="8">
    <location>
        <begin position="22"/>
        <end position="190"/>
    </location>
</feature>
<dbReference type="HAMAP" id="MF_01161">
    <property type="entry name" value="tRNA_Ile_lys_synt"/>
    <property type="match status" value="1"/>
</dbReference>
<dbReference type="Proteomes" id="UP000216147">
    <property type="component" value="Unassembled WGS sequence"/>
</dbReference>
<evidence type="ECO:0000256" key="2">
    <source>
        <dbReference type="ARBA" id="ARBA00022694"/>
    </source>
</evidence>
<evidence type="ECO:0000313" key="9">
    <source>
        <dbReference type="EMBL" id="OYX59196.1"/>
    </source>
</evidence>
<feature type="region of interest" description="Disordered" evidence="7">
    <location>
        <begin position="421"/>
        <end position="447"/>
    </location>
</feature>
<dbReference type="NCBIfam" id="TIGR02432">
    <property type="entry name" value="lysidine_TilS_N"/>
    <property type="match status" value="1"/>
</dbReference>
<evidence type="ECO:0000256" key="5">
    <source>
        <dbReference type="ARBA" id="ARBA00048539"/>
    </source>
</evidence>
<evidence type="ECO:0000259" key="8">
    <source>
        <dbReference type="Pfam" id="PF01171"/>
    </source>
</evidence>
<comment type="catalytic activity">
    <reaction evidence="5 6">
        <text>cytidine(34) in tRNA(Ile2) + L-lysine + ATP = lysidine(34) in tRNA(Ile2) + AMP + diphosphate + H(+)</text>
        <dbReference type="Rhea" id="RHEA:43744"/>
        <dbReference type="Rhea" id="RHEA-COMP:10625"/>
        <dbReference type="Rhea" id="RHEA-COMP:10670"/>
        <dbReference type="ChEBI" id="CHEBI:15378"/>
        <dbReference type="ChEBI" id="CHEBI:30616"/>
        <dbReference type="ChEBI" id="CHEBI:32551"/>
        <dbReference type="ChEBI" id="CHEBI:33019"/>
        <dbReference type="ChEBI" id="CHEBI:82748"/>
        <dbReference type="ChEBI" id="CHEBI:83665"/>
        <dbReference type="ChEBI" id="CHEBI:456215"/>
        <dbReference type="EC" id="6.3.4.19"/>
    </reaction>
</comment>
<keyword evidence="1 6" id="KW-0436">Ligase</keyword>